<comment type="pathway">
    <text evidence="10">Amino-acid biosynthesis; L-arginine biosynthesis; N(2)-acetyl-L-ornithine from L-glutamate: step 1/4.</text>
</comment>
<evidence type="ECO:0000256" key="10">
    <source>
        <dbReference type="HAMAP-Rule" id="MF_01106"/>
    </source>
</evidence>
<dbReference type="Pfam" id="PF01960">
    <property type="entry name" value="ArgJ"/>
    <property type="match status" value="1"/>
</dbReference>
<evidence type="ECO:0000256" key="9">
    <source>
        <dbReference type="ARBA" id="ARBA00023315"/>
    </source>
</evidence>
<feature type="binding site" evidence="10">
    <location>
        <position position="150"/>
    </location>
    <ligand>
        <name>substrate</name>
    </ligand>
</feature>
<dbReference type="SUPFAM" id="SSF56266">
    <property type="entry name" value="DmpA/ArgJ-like"/>
    <property type="match status" value="1"/>
</dbReference>
<name>A0A1U9NIE8_9BACT</name>
<reference evidence="12" key="1">
    <citation type="submission" date="2017-02" db="EMBL/GenBank/DDBJ databases">
        <title>Comparative genomics and description of representatives of a novel lineage of planctomycetes thriving in anoxic sediments.</title>
        <authorList>
            <person name="Spring S."/>
            <person name="Bunk B."/>
            <person name="Sproer C."/>
        </authorList>
    </citation>
    <scope>NUCLEOTIDE SEQUENCE [LARGE SCALE GENOMIC DNA]</scope>
    <source>
        <strain evidence="12">ST-NAGAB-D1</strain>
    </source>
</reference>
<dbReference type="GO" id="GO:0004042">
    <property type="term" value="F:L-glutamate N-acetyltransferase activity"/>
    <property type="evidence" value="ECO:0007669"/>
    <property type="project" value="UniProtKB-UniRule"/>
</dbReference>
<accession>A0A1U9NIE8</accession>
<evidence type="ECO:0000256" key="4">
    <source>
        <dbReference type="ARBA" id="ARBA00022490"/>
    </source>
</evidence>
<keyword evidence="5 10" id="KW-0055">Arginine biosynthesis</keyword>
<dbReference type="InterPro" id="IPR016117">
    <property type="entry name" value="ArgJ-like_dom_sf"/>
</dbReference>
<dbReference type="GO" id="GO:0006526">
    <property type="term" value="P:L-arginine biosynthetic process"/>
    <property type="evidence" value="ECO:0007669"/>
    <property type="project" value="UniProtKB-UniRule"/>
</dbReference>
<keyword evidence="6 10" id="KW-0028">Amino-acid biosynthesis</keyword>
<evidence type="ECO:0000256" key="5">
    <source>
        <dbReference type="ARBA" id="ARBA00022571"/>
    </source>
</evidence>
<dbReference type="RefSeq" id="WP_146659792.1">
    <property type="nucleotide sequence ID" value="NZ_CP019791.1"/>
</dbReference>
<sequence>MANMSVTAAKGFTASGVASGVKRSGKLDLGLVVCPEGAKAAGVFTTNKIVSPAVEVCREHIRRGKVYAAVVNSGNANCCTGQAGMDDAVTMCQVLAGEMGIQPGQVLIASTGIIGEKLPINKVKGGIFSAISELKDSGAAGDRFAEAIMTTDMRAKQAMRQFKIGSKVVTVGGTAKGAGMIGPNMATTICVLTTDMDISKGLLGKALRDAIGGSLNKLTVDGHQSTNDTALLLASGAAGNKPVSKQGTNYRKFAKAVREVCEDLTKQMGLDAEGATRIFKVEVKGAASQAEAGQAARAVADYDLVKCAVHGGDPNWGRIICAVGSCGVRLKPEKLTCRIGGVTVFRNGQPTRFDRKKVSEIIGQQEHVISIDLGAGRGEDFCWGCDLSKDYVTINADYHT</sequence>
<dbReference type="NCBIfam" id="TIGR00120">
    <property type="entry name" value="ArgJ"/>
    <property type="match status" value="1"/>
</dbReference>
<keyword evidence="10" id="KW-0511">Multifunctional enzyme</keyword>
<dbReference type="GO" id="GO:0005737">
    <property type="term" value="C:cytoplasm"/>
    <property type="evidence" value="ECO:0007669"/>
    <property type="project" value="UniProtKB-SubCell"/>
</dbReference>
<dbReference type="GO" id="GO:0004358">
    <property type="term" value="F:L-glutamate N-acetyltransferase activity, acting on acetyl-L-ornithine as donor"/>
    <property type="evidence" value="ECO:0007669"/>
    <property type="project" value="UniProtKB-UniRule"/>
</dbReference>
<comment type="function">
    <text evidence="10">Catalyzes two activities which are involved in the cyclic version of arginine biosynthesis: the synthesis of N-acetylglutamate from glutamate and acetyl-CoA as the acetyl donor, and of ornithine by transacetylation between N(2)-acetylornithine and glutamate.</text>
</comment>
<feature type="binding site" evidence="10">
    <location>
        <position position="395"/>
    </location>
    <ligand>
        <name>substrate</name>
    </ligand>
</feature>
<dbReference type="Gene3D" id="3.60.70.12">
    <property type="entry name" value="L-amino peptidase D-ALA esterase/amidase"/>
    <property type="match status" value="1"/>
</dbReference>
<feature type="binding site" evidence="10">
    <location>
        <position position="400"/>
    </location>
    <ligand>
        <name>substrate</name>
    </ligand>
</feature>
<evidence type="ECO:0000256" key="3">
    <source>
        <dbReference type="ARBA" id="ARBA00011475"/>
    </source>
</evidence>
<keyword evidence="4 10" id="KW-0963">Cytoplasm</keyword>
<dbReference type="EMBL" id="CP019791">
    <property type="protein sequence ID" value="AQT67518.1"/>
    <property type="molecule type" value="Genomic_DNA"/>
</dbReference>
<comment type="subcellular location">
    <subcellularLocation>
        <location evidence="1 10">Cytoplasm</location>
    </subcellularLocation>
</comment>
<evidence type="ECO:0000313" key="12">
    <source>
        <dbReference type="Proteomes" id="UP000189674"/>
    </source>
</evidence>
<comment type="catalytic activity">
    <reaction evidence="10">
        <text>L-glutamate + acetyl-CoA = N-acetyl-L-glutamate + CoA + H(+)</text>
        <dbReference type="Rhea" id="RHEA:24292"/>
        <dbReference type="ChEBI" id="CHEBI:15378"/>
        <dbReference type="ChEBI" id="CHEBI:29985"/>
        <dbReference type="ChEBI" id="CHEBI:44337"/>
        <dbReference type="ChEBI" id="CHEBI:57287"/>
        <dbReference type="ChEBI" id="CHEBI:57288"/>
        <dbReference type="EC" id="2.3.1.1"/>
    </reaction>
</comment>
<keyword evidence="12" id="KW-1185">Reference proteome</keyword>
<protein>
    <recommendedName>
        <fullName evidence="10">Arginine biosynthesis bifunctional protein ArgJ</fullName>
    </recommendedName>
    <domain>
        <recommendedName>
            <fullName evidence="10">Glutamate N-acetyltransferase</fullName>
            <ecNumber evidence="10">2.3.1.35</ecNumber>
        </recommendedName>
        <alternativeName>
            <fullName evidence="10">Ornithine acetyltransferase</fullName>
            <shortName evidence="10">OATase</shortName>
        </alternativeName>
        <alternativeName>
            <fullName evidence="10">Ornithine transacetylase</fullName>
        </alternativeName>
    </domain>
    <domain>
        <recommendedName>
            <fullName evidence="10">Amino-acid acetyltransferase</fullName>
            <ecNumber evidence="10">2.3.1.1</ecNumber>
        </recommendedName>
        <alternativeName>
            <fullName evidence="10">N-acetylglutamate synthase</fullName>
            <shortName evidence="10">AGSase</shortName>
        </alternativeName>
    </domain>
    <component>
        <recommendedName>
            <fullName evidence="10">Arginine biosynthesis bifunctional protein ArgJ alpha chain</fullName>
        </recommendedName>
    </component>
    <component>
        <recommendedName>
            <fullName evidence="10">Arginine biosynthesis bifunctional protein ArgJ beta chain</fullName>
        </recommendedName>
    </component>
</protein>
<keyword evidence="9 10" id="KW-0012">Acyltransferase</keyword>
<dbReference type="Gene3D" id="3.10.20.340">
    <property type="entry name" value="ArgJ beta chain, C-terminal domain"/>
    <property type="match status" value="1"/>
</dbReference>
<feature type="active site" description="Nucleophile" evidence="10">
    <location>
        <position position="187"/>
    </location>
</feature>
<dbReference type="GO" id="GO:0006592">
    <property type="term" value="P:ornithine biosynthetic process"/>
    <property type="evidence" value="ECO:0007669"/>
    <property type="project" value="TreeGrafter"/>
</dbReference>
<comment type="similarity">
    <text evidence="2 10">Belongs to the ArgJ family.</text>
</comment>
<evidence type="ECO:0000313" key="11">
    <source>
        <dbReference type="EMBL" id="AQT67518.1"/>
    </source>
</evidence>
<keyword evidence="7 10" id="KW-0808">Transferase</keyword>
<evidence type="ECO:0000256" key="7">
    <source>
        <dbReference type="ARBA" id="ARBA00022679"/>
    </source>
</evidence>
<dbReference type="EC" id="2.3.1.35" evidence="10"/>
<dbReference type="EC" id="2.3.1.1" evidence="10"/>
<dbReference type="FunFam" id="3.10.20.340:FF:000003">
    <property type="entry name" value="Arginine biosynthesis bifunctional protein ArgJ"/>
    <property type="match status" value="1"/>
</dbReference>
<evidence type="ECO:0000256" key="6">
    <source>
        <dbReference type="ARBA" id="ARBA00022605"/>
    </source>
</evidence>
<comment type="catalytic activity">
    <reaction evidence="10">
        <text>N(2)-acetyl-L-ornithine + L-glutamate = N-acetyl-L-glutamate + L-ornithine</text>
        <dbReference type="Rhea" id="RHEA:15349"/>
        <dbReference type="ChEBI" id="CHEBI:29985"/>
        <dbReference type="ChEBI" id="CHEBI:44337"/>
        <dbReference type="ChEBI" id="CHEBI:46911"/>
        <dbReference type="ChEBI" id="CHEBI:57805"/>
        <dbReference type="EC" id="2.3.1.35"/>
    </reaction>
</comment>
<comment type="subunit">
    <text evidence="3 10">Heterotetramer of two alpha and two beta chains.</text>
</comment>
<dbReference type="UniPathway" id="UPA00068">
    <property type="reaction ID" value="UER00106"/>
</dbReference>
<dbReference type="Proteomes" id="UP000189674">
    <property type="component" value="Chromosome"/>
</dbReference>
<dbReference type="OrthoDB" id="9804242at2"/>
<dbReference type="PANTHER" id="PTHR23100">
    <property type="entry name" value="ARGININE BIOSYNTHESIS BIFUNCTIONAL PROTEIN ARGJ"/>
    <property type="match status" value="1"/>
</dbReference>
<keyword evidence="8 10" id="KW-0068">Autocatalytic cleavage</keyword>
<dbReference type="KEGG" id="alus:STSP2_00666"/>
<dbReference type="InterPro" id="IPR042195">
    <property type="entry name" value="ArgJ_beta_C"/>
</dbReference>
<feature type="chain" id="PRO_5023324633" description="Arginine biosynthesis bifunctional protein ArgJ beta chain" evidence="10">
    <location>
        <begin position="187"/>
        <end position="400"/>
    </location>
</feature>
<feature type="site" description="Involved in the stabilization of negative charge on the oxyanion by the formation of the oxyanion hole" evidence="10">
    <location>
        <position position="112"/>
    </location>
</feature>
<feature type="binding site" evidence="10">
    <location>
        <position position="176"/>
    </location>
    <ligand>
        <name>substrate</name>
    </ligand>
</feature>
<dbReference type="InterPro" id="IPR002813">
    <property type="entry name" value="Arg_biosynth_ArgJ"/>
</dbReference>
<proteinExistence type="inferred from homology"/>
<feature type="site" description="Involved in the stabilization of negative charge on the oxyanion by the formation of the oxyanion hole" evidence="10">
    <location>
        <position position="111"/>
    </location>
</feature>
<feature type="site" description="Cleavage; by autolysis" evidence="10">
    <location>
        <begin position="186"/>
        <end position="187"/>
    </location>
</feature>
<gene>
    <name evidence="10 11" type="primary">argJ</name>
    <name evidence="11" type="ORF">STSP2_00666</name>
</gene>
<evidence type="ECO:0000256" key="2">
    <source>
        <dbReference type="ARBA" id="ARBA00006774"/>
    </source>
</evidence>
<organism evidence="11 12">
    <name type="scientific">Anaerohalosphaera lusitana</name>
    <dbReference type="NCBI Taxonomy" id="1936003"/>
    <lineage>
        <taxon>Bacteria</taxon>
        <taxon>Pseudomonadati</taxon>
        <taxon>Planctomycetota</taxon>
        <taxon>Phycisphaerae</taxon>
        <taxon>Sedimentisphaerales</taxon>
        <taxon>Anaerohalosphaeraceae</taxon>
        <taxon>Anaerohalosphaera</taxon>
    </lineage>
</organism>
<dbReference type="PANTHER" id="PTHR23100:SF0">
    <property type="entry name" value="ARGININE BIOSYNTHESIS BIFUNCTIONAL PROTEIN ARGJ, MITOCHONDRIAL"/>
    <property type="match status" value="1"/>
</dbReference>
<feature type="chain" id="PRO_5023324632" description="Arginine biosynthesis bifunctional protein ArgJ alpha chain" evidence="10">
    <location>
        <begin position="1"/>
        <end position="186"/>
    </location>
</feature>
<feature type="binding site" evidence="10">
    <location>
        <position position="187"/>
    </location>
    <ligand>
        <name>substrate</name>
    </ligand>
</feature>
<comment type="pathway">
    <text evidence="10">Amino-acid biosynthesis; L-arginine biosynthesis; L-ornithine and N-acetyl-L-glutamate from L-glutamate and N(2)-acetyl-L-ornithine (cyclic): step 1/1.</text>
</comment>
<evidence type="ECO:0000256" key="8">
    <source>
        <dbReference type="ARBA" id="ARBA00022813"/>
    </source>
</evidence>
<feature type="binding site" evidence="10">
    <location>
        <position position="273"/>
    </location>
    <ligand>
        <name>substrate</name>
    </ligand>
</feature>
<evidence type="ECO:0000256" key="1">
    <source>
        <dbReference type="ARBA" id="ARBA00004496"/>
    </source>
</evidence>
<dbReference type="STRING" id="1936003.STSP2_00666"/>
<dbReference type="CDD" id="cd02152">
    <property type="entry name" value="OAT"/>
    <property type="match status" value="1"/>
</dbReference>
<dbReference type="FunFam" id="3.60.70.12:FF:000001">
    <property type="entry name" value="Arginine biosynthesis bifunctional protein ArgJ, chloroplastic"/>
    <property type="match status" value="1"/>
</dbReference>
<dbReference type="HAMAP" id="MF_01106">
    <property type="entry name" value="ArgJ"/>
    <property type="match status" value="1"/>
</dbReference>
<dbReference type="AlphaFoldDB" id="A0A1U9NIE8"/>
<dbReference type="NCBIfam" id="NF003802">
    <property type="entry name" value="PRK05388.1"/>
    <property type="match status" value="1"/>
</dbReference>